<evidence type="ECO:0000256" key="8">
    <source>
        <dbReference type="ARBA" id="ARBA00037919"/>
    </source>
</evidence>
<dbReference type="GO" id="GO:0004585">
    <property type="term" value="F:ornithine carbamoyltransferase activity"/>
    <property type="evidence" value="ECO:0007669"/>
    <property type="project" value="UniProtKB-UniRule"/>
</dbReference>
<comment type="similarity">
    <text evidence="3 10">Belongs to the aspartate/ornithine carbamoyltransferase superfamily. OTCase family.</text>
</comment>
<protein>
    <recommendedName>
        <fullName evidence="4 10">Ornithine carbamoyltransferase</fullName>
        <shortName evidence="10">OTCase</shortName>
        <ecNumber evidence="4 10">2.1.3.3</ecNumber>
    </recommendedName>
</protein>
<dbReference type="PANTHER" id="PTHR45753:SF1">
    <property type="entry name" value="ORNITHINE CARBAMOYLTRANSFERASE, CATABOLIC"/>
    <property type="match status" value="1"/>
</dbReference>
<dbReference type="OrthoDB" id="9802587at2"/>
<comment type="caution">
    <text evidence="13">The sequence shown here is derived from an EMBL/GenBank/DDBJ whole genome shotgun (WGS) entry which is preliminary data.</text>
</comment>
<dbReference type="FunFam" id="3.40.50.1370:FF:000008">
    <property type="entry name" value="Ornithine carbamoyltransferase"/>
    <property type="match status" value="1"/>
</dbReference>
<dbReference type="NCBIfam" id="TIGR00658">
    <property type="entry name" value="orni_carb_tr"/>
    <property type="match status" value="1"/>
</dbReference>
<evidence type="ECO:0000259" key="12">
    <source>
        <dbReference type="Pfam" id="PF02729"/>
    </source>
</evidence>
<comment type="pathway">
    <text evidence="8">Amino-acid degradation; L-arginine degradation via ADI pathway; carbamoyl phosphate from L-arginine: step 2/2.</text>
</comment>
<keyword evidence="6" id="KW-0056">Arginine metabolism</keyword>
<evidence type="ECO:0000259" key="11">
    <source>
        <dbReference type="Pfam" id="PF00185"/>
    </source>
</evidence>
<feature type="binding site" evidence="10">
    <location>
        <begin position="240"/>
        <end position="241"/>
    </location>
    <ligand>
        <name>L-ornithine</name>
        <dbReference type="ChEBI" id="CHEBI:46911"/>
    </ligand>
</feature>
<dbReference type="RefSeq" id="WP_103370947.1">
    <property type="nucleotide sequence ID" value="NZ_CBCRVO010000001.1"/>
</dbReference>
<sequence length="335" mass="37664">MSDIPTHLNLQGQSFLKESDYTQEDLNRLIDMAIDLKQQKQDGEPHNYLQNKNIALIFEKSSTRTRAAFTVAANDLGANVEYLNKNDLQLGQKESIRDTALVLGRLFDGIAYRGFAHTNVETLAKYGGIPVWNGLTNEWHPTQSLADFMTIKEHFNTLEDLTVTYLGDGRNNVARSLMIAAAILGVNIRICAPTALQPDTETIELARQFAEQHDSEVSIMTDPHSAVKQADVLYTDVLVSMGEEEHFEERLDMLQAYQVNDELLQATGKNDTIFLHCLPAFHNTETTYGQEIAQKYGIEEMEVTDQVFYSDSSKVFDQAENRLHTIKAVILATMG</sequence>
<evidence type="ECO:0000256" key="10">
    <source>
        <dbReference type="HAMAP-Rule" id="MF_01109"/>
    </source>
</evidence>
<dbReference type="AlphaFoldDB" id="A0A2K4FE06"/>
<accession>A0A2K4FE06</accession>
<keyword evidence="7 10" id="KW-0808">Transferase</keyword>
<evidence type="ECO:0000256" key="2">
    <source>
        <dbReference type="ARBA" id="ARBA00004496"/>
    </source>
</evidence>
<dbReference type="GO" id="GO:0016597">
    <property type="term" value="F:amino acid binding"/>
    <property type="evidence" value="ECO:0007669"/>
    <property type="project" value="InterPro"/>
</dbReference>
<dbReference type="Gene3D" id="3.40.50.1370">
    <property type="entry name" value="Aspartate/ornithine carbamoyltransferase"/>
    <property type="match status" value="2"/>
</dbReference>
<comment type="function">
    <text evidence="1">Reversibly catalyzes the transfer of the carbamoyl group from carbamoyl phosphate (CP) to the N(epsilon) atom of ornithine (ORN) to produce L-citrulline.</text>
</comment>
<dbReference type="PROSITE" id="PS00097">
    <property type="entry name" value="CARBAMOYLTRANSFERASE"/>
    <property type="match status" value="1"/>
</dbReference>
<evidence type="ECO:0000256" key="4">
    <source>
        <dbReference type="ARBA" id="ARBA00013007"/>
    </source>
</evidence>
<dbReference type="InterPro" id="IPR006131">
    <property type="entry name" value="Asp_carbamoyltransf_Asp/Orn-bd"/>
</dbReference>
<proteinExistence type="inferred from homology"/>
<dbReference type="EC" id="2.1.3.3" evidence="4 10"/>
<feature type="domain" description="Aspartate/ornithine carbamoyltransferase carbamoyl-P binding" evidence="12">
    <location>
        <begin position="14"/>
        <end position="153"/>
    </location>
</feature>
<evidence type="ECO:0000256" key="5">
    <source>
        <dbReference type="ARBA" id="ARBA00022490"/>
    </source>
</evidence>
<dbReference type="InterPro" id="IPR036901">
    <property type="entry name" value="Asp/Orn_carbamoylTrfase_sf"/>
</dbReference>
<feature type="binding site" evidence="10">
    <location>
        <position position="113"/>
    </location>
    <ligand>
        <name>carbamoyl phosphate</name>
        <dbReference type="ChEBI" id="CHEBI:58228"/>
    </ligand>
</feature>
<keyword evidence="5 10" id="KW-0963">Cytoplasm</keyword>
<feature type="binding site" evidence="10">
    <location>
        <position position="89"/>
    </location>
    <ligand>
        <name>carbamoyl phosphate</name>
        <dbReference type="ChEBI" id="CHEBI:58228"/>
    </ligand>
</feature>
<evidence type="ECO:0000256" key="9">
    <source>
        <dbReference type="ARBA" id="ARBA00048772"/>
    </source>
</evidence>
<dbReference type="GO" id="GO:0005737">
    <property type="term" value="C:cytoplasm"/>
    <property type="evidence" value="ECO:0007669"/>
    <property type="project" value="UniProtKB-SubCell"/>
</dbReference>
<feature type="binding site" evidence="10">
    <location>
        <position position="172"/>
    </location>
    <ligand>
        <name>L-ornithine</name>
        <dbReference type="ChEBI" id="CHEBI:46911"/>
    </ligand>
</feature>
<feature type="binding site" evidence="10">
    <location>
        <begin position="140"/>
        <end position="143"/>
    </location>
    <ligand>
        <name>carbamoyl phosphate</name>
        <dbReference type="ChEBI" id="CHEBI:58228"/>
    </ligand>
</feature>
<dbReference type="Pfam" id="PF00185">
    <property type="entry name" value="OTCace"/>
    <property type="match status" value="1"/>
</dbReference>
<dbReference type="PRINTS" id="PR00102">
    <property type="entry name" value="OTCASE"/>
</dbReference>
<dbReference type="GO" id="GO:0019240">
    <property type="term" value="P:citrulline biosynthetic process"/>
    <property type="evidence" value="ECO:0007669"/>
    <property type="project" value="TreeGrafter"/>
</dbReference>
<dbReference type="InterPro" id="IPR002292">
    <property type="entry name" value="Orn/put_carbamltrans"/>
</dbReference>
<gene>
    <name evidence="13" type="primary">argF</name>
    <name evidence="13" type="ORF">CD039_02250</name>
</gene>
<organism evidence="13 14">
    <name type="scientific">Staphylococcus argensis</name>
    <dbReference type="NCBI Taxonomy" id="1607738"/>
    <lineage>
        <taxon>Bacteria</taxon>
        <taxon>Bacillati</taxon>
        <taxon>Bacillota</taxon>
        <taxon>Bacilli</taxon>
        <taxon>Bacillales</taxon>
        <taxon>Staphylococcaceae</taxon>
        <taxon>Staphylococcus</taxon>
    </lineage>
</organism>
<keyword evidence="14" id="KW-1185">Reference proteome</keyword>
<dbReference type="InterPro" id="IPR006132">
    <property type="entry name" value="Asp/Orn_carbamoyltranf_P-bd"/>
</dbReference>
<evidence type="ECO:0000256" key="6">
    <source>
        <dbReference type="ARBA" id="ARBA00022503"/>
    </source>
</evidence>
<evidence type="ECO:0000313" key="14">
    <source>
        <dbReference type="Proteomes" id="UP000242712"/>
    </source>
</evidence>
<comment type="catalytic activity">
    <reaction evidence="9 10">
        <text>carbamoyl phosphate + L-ornithine = L-citrulline + phosphate + H(+)</text>
        <dbReference type="Rhea" id="RHEA:19513"/>
        <dbReference type="ChEBI" id="CHEBI:15378"/>
        <dbReference type="ChEBI" id="CHEBI:43474"/>
        <dbReference type="ChEBI" id="CHEBI:46911"/>
        <dbReference type="ChEBI" id="CHEBI:57743"/>
        <dbReference type="ChEBI" id="CHEBI:58228"/>
        <dbReference type="EC" id="2.1.3.3"/>
    </reaction>
</comment>
<feature type="domain" description="Aspartate/ornithine carbamoyltransferase Asp/Orn-binding" evidence="11">
    <location>
        <begin position="160"/>
        <end position="332"/>
    </location>
</feature>
<feature type="binding site" evidence="10">
    <location>
        <begin position="277"/>
        <end position="278"/>
    </location>
    <ligand>
        <name>carbamoyl phosphate</name>
        <dbReference type="ChEBI" id="CHEBI:58228"/>
    </ligand>
</feature>
<dbReference type="GO" id="GO:0042450">
    <property type="term" value="P:L-arginine biosynthetic process via ornithine"/>
    <property type="evidence" value="ECO:0007669"/>
    <property type="project" value="UniProtKB-UniRule"/>
</dbReference>
<dbReference type="InterPro" id="IPR024904">
    <property type="entry name" value="OTCase_ArgI"/>
</dbReference>
<dbReference type="InterPro" id="IPR006130">
    <property type="entry name" value="Asp/Orn_carbamoylTrfase"/>
</dbReference>
<dbReference type="HAMAP" id="MF_01109">
    <property type="entry name" value="OTCase"/>
    <property type="match status" value="1"/>
</dbReference>
<dbReference type="NCBIfam" id="NF001986">
    <property type="entry name" value="PRK00779.1"/>
    <property type="match status" value="1"/>
</dbReference>
<feature type="binding site" evidence="10">
    <location>
        <position position="236"/>
    </location>
    <ligand>
        <name>L-ornithine</name>
        <dbReference type="ChEBI" id="CHEBI:46911"/>
    </ligand>
</feature>
<dbReference type="Pfam" id="PF02729">
    <property type="entry name" value="OTCace_N"/>
    <property type="match status" value="1"/>
</dbReference>
<name>A0A2K4FE06_9STAP</name>
<reference evidence="13 14" key="1">
    <citation type="submission" date="2017-08" db="EMBL/GenBank/DDBJ databases">
        <title>Draft genome sequences of 64 type strains of genus Staph aureus.</title>
        <authorList>
            <person name="Cole K."/>
            <person name="Golubchik T."/>
            <person name="Russell J."/>
            <person name="Foster D."/>
            <person name="Llewelyn M."/>
            <person name="Wilson D."/>
            <person name="Crook D."/>
            <person name="Paul J."/>
        </authorList>
    </citation>
    <scope>NUCLEOTIDE SEQUENCE [LARGE SCALE GENOMIC DNA]</scope>
    <source>
        <strain evidence="13 14">DSM 29875</strain>
    </source>
</reference>
<evidence type="ECO:0000256" key="3">
    <source>
        <dbReference type="ARBA" id="ARBA00007805"/>
    </source>
</evidence>
<feature type="binding site" evidence="10">
    <location>
        <position position="322"/>
    </location>
    <ligand>
        <name>carbamoyl phosphate</name>
        <dbReference type="ChEBI" id="CHEBI:58228"/>
    </ligand>
</feature>
<feature type="binding site" evidence="10">
    <location>
        <begin position="62"/>
        <end position="65"/>
    </location>
    <ligand>
        <name>carbamoyl phosphate</name>
        <dbReference type="ChEBI" id="CHEBI:58228"/>
    </ligand>
</feature>
<evidence type="ECO:0000256" key="7">
    <source>
        <dbReference type="ARBA" id="ARBA00022679"/>
    </source>
</evidence>
<evidence type="ECO:0000313" key="13">
    <source>
        <dbReference type="EMBL" id="POA09588.1"/>
    </source>
</evidence>
<dbReference type="SUPFAM" id="SSF53671">
    <property type="entry name" value="Aspartate/ornithine carbamoyltransferase"/>
    <property type="match status" value="1"/>
</dbReference>
<dbReference type="Proteomes" id="UP000242712">
    <property type="component" value="Unassembled WGS sequence"/>
</dbReference>
<dbReference type="EMBL" id="PPPX01000001">
    <property type="protein sequence ID" value="POA09588.1"/>
    <property type="molecule type" value="Genomic_DNA"/>
</dbReference>
<dbReference type="PANTHER" id="PTHR45753">
    <property type="entry name" value="ORNITHINE CARBAMOYLTRANSFERASE, MITOCHONDRIAL"/>
    <property type="match status" value="1"/>
</dbReference>
<evidence type="ECO:0000256" key="1">
    <source>
        <dbReference type="ARBA" id="ARBA00003822"/>
    </source>
</evidence>
<dbReference type="PRINTS" id="PR00100">
    <property type="entry name" value="AOTCASE"/>
</dbReference>
<comment type="subcellular location">
    <subcellularLocation>
        <location evidence="2 10">Cytoplasm</location>
    </subcellularLocation>
</comment>
<dbReference type="GeneID" id="98297157"/>